<dbReference type="InterPro" id="IPR025322">
    <property type="entry name" value="PADRE_dom"/>
</dbReference>
<keyword evidence="2" id="KW-1185">Reference proteome</keyword>
<gene>
    <name evidence="1" type="ORF">O6P43_007238</name>
</gene>
<dbReference type="KEGG" id="qsa:O6P43_007238"/>
<protein>
    <submittedName>
        <fullName evidence="1">Multidrug resistance protein ABC transporter family protein</fullName>
    </submittedName>
</protein>
<dbReference type="Proteomes" id="UP001163823">
    <property type="component" value="Chromosome 3"/>
</dbReference>
<dbReference type="PANTHER" id="PTHR33052">
    <property type="entry name" value="DUF4228 DOMAIN PROTEIN-RELATED"/>
    <property type="match status" value="1"/>
</dbReference>
<accession>A0AAD7VIY3</accession>
<sequence>MGNTIKYLASKSSTKIVLWDGSVQEFDNPVTVAELMLEHPQQVVVEFHSAMNQKRPSPLPADKKLEMNKIYLMIPMKRGKPAGLTTEEARRILLIVNSLIRSQFALSSSKYLPLFARMCPAAGMITEPDKCVIQKKEKTEKEAERYVNFSDFLPEMMEETPEYLSRQLSGKGWKPSLDTIKEKKVDKRITHWLF</sequence>
<evidence type="ECO:0000313" key="2">
    <source>
        <dbReference type="Proteomes" id="UP001163823"/>
    </source>
</evidence>
<dbReference type="Pfam" id="PF14009">
    <property type="entry name" value="PADRE"/>
    <property type="match status" value="1"/>
</dbReference>
<dbReference type="AlphaFoldDB" id="A0AAD7VIY3"/>
<comment type="caution">
    <text evidence="1">The sequence shown here is derived from an EMBL/GenBank/DDBJ whole genome shotgun (WGS) entry which is preliminary data.</text>
</comment>
<evidence type="ECO:0000313" key="1">
    <source>
        <dbReference type="EMBL" id="KAJ7977646.1"/>
    </source>
</evidence>
<reference evidence="1" key="1">
    <citation type="journal article" date="2023" name="Science">
        <title>Elucidation of the pathway for biosynthesis of saponin adjuvants from the soapbark tree.</title>
        <authorList>
            <person name="Reed J."/>
            <person name="Orme A."/>
            <person name="El-Demerdash A."/>
            <person name="Owen C."/>
            <person name="Martin L.B.B."/>
            <person name="Misra R.C."/>
            <person name="Kikuchi S."/>
            <person name="Rejzek M."/>
            <person name="Martin A.C."/>
            <person name="Harkess A."/>
            <person name="Leebens-Mack J."/>
            <person name="Louveau T."/>
            <person name="Stephenson M.J."/>
            <person name="Osbourn A."/>
        </authorList>
    </citation>
    <scope>NUCLEOTIDE SEQUENCE</scope>
    <source>
        <strain evidence="1">S10</strain>
    </source>
</reference>
<proteinExistence type="predicted"/>
<organism evidence="1 2">
    <name type="scientific">Quillaja saponaria</name>
    <name type="common">Soap bark tree</name>
    <dbReference type="NCBI Taxonomy" id="32244"/>
    <lineage>
        <taxon>Eukaryota</taxon>
        <taxon>Viridiplantae</taxon>
        <taxon>Streptophyta</taxon>
        <taxon>Embryophyta</taxon>
        <taxon>Tracheophyta</taxon>
        <taxon>Spermatophyta</taxon>
        <taxon>Magnoliopsida</taxon>
        <taxon>eudicotyledons</taxon>
        <taxon>Gunneridae</taxon>
        <taxon>Pentapetalae</taxon>
        <taxon>rosids</taxon>
        <taxon>fabids</taxon>
        <taxon>Fabales</taxon>
        <taxon>Quillajaceae</taxon>
        <taxon>Quillaja</taxon>
    </lineage>
</organism>
<name>A0AAD7VIY3_QUISA</name>
<dbReference type="EMBL" id="JARAOO010000003">
    <property type="protein sequence ID" value="KAJ7977646.1"/>
    <property type="molecule type" value="Genomic_DNA"/>
</dbReference>